<feature type="compositionally biased region" description="Low complexity" evidence="1">
    <location>
        <begin position="29"/>
        <end position="38"/>
    </location>
</feature>
<organism evidence="3 4">
    <name type="scientific">Mycobacterium paraterrae</name>
    <dbReference type="NCBI Taxonomy" id="577492"/>
    <lineage>
        <taxon>Bacteria</taxon>
        <taxon>Bacillati</taxon>
        <taxon>Actinomycetota</taxon>
        <taxon>Actinomycetes</taxon>
        <taxon>Mycobacteriales</taxon>
        <taxon>Mycobacteriaceae</taxon>
        <taxon>Mycobacterium</taxon>
    </lineage>
</organism>
<keyword evidence="2" id="KW-0472">Membrane</keyword>
<evidence type="ECO:0000256" key="2">
    <source>
        <dbReference type="SAM" id="Phobius"/>
    </source>
</evidence>
<feature type="region of interest" description="Disordered" evidence="1">
    <location>
        <begin position="75"/>
        <end position="153"/>
    </location>
</feature>
<keyword evidence="4" id="KW-1185">Reference proteome</keyword>
<feature type="compositionally biased region" description="Low complexity" evidence="1">
    <location>
        <begin position="82"/>
        <end position="100"/>
    </location>
</feature>
<reference evidence="3" key="1">
    <citation type="submission" date="2022-08" db="EMBL/GenBank/DDBJ databases">
        <title>Whole genome sequencing of non-tuberculosis mycobacteria type-strains.</title>
        <authorList>
            <person name="Igarashi Y."/>
            <person name="Osugi A."/>
            <person name="Mitarai S."/>
        </authorList>
    </citation>
    <scope>NUCLEOTIDE SEQUENCE</scope>
    <source>
        <strain evidence="3">DSM 45127</strain>
    </source>
</reference>
<dbReference type="RefSeq" id="WP_240260837.1">
    <property type="nucleotide sequence ID" value="NZ_CP092488.2"/>
</dbReference>
<evidence type="ECO:0000313" key="3">
    <source>
        <dbReference type="EMBL" id="UMB69105.1"/>
    </source>
</evidence>
<feature type="transmembrane region" description="Helical" evidence="2">
    <location>
        <begin position="50"/>
        <end position="71"/>
    </location>
</feature>
<keyword evidence="2" id="KW-0812">Transmembrane</keyword>
<gene>
    <name evidence="3" type="ORF">MKK62_22455</name>
</gene>
<accession>A0ABY3VI55</accession>
<evidence type="ECO:0000256" key="1">
    <source>
        <dbReference type="SAM" id="MobiDB-lite"/>
    </source>
</evidence>
<keyword evidence="2" id="KW-1133">Transmembrane helix</keyword>
<name>A0ABY3VI55_9MYCO</name>
<proteinExistence type="predicted"/>
<dbReference type="EMBL" id="CP092488">
    <property type="protein sequence ID" value="UMB69105.1"/>
    <property type="molecule type" value="Genomic_DNA"/>
</dbReference>
<dbReference type="Proteomes" id="UP001055336">
    <property type="component" value="Chromosome"/>
</dbReference>
<feature type="compositionally biased region" description="Basic residues" evidence="1">
    <location>
        <begin position="141"/>
        <end position="153"/>
    </location>
</feature>
<protein>
    <submittedName>
        <fullName evidence="3">Uncharacterized protein</fullName>
    </submittedName>
</protein>
<evidence type="ECO:0000313" key="4">
    <source>
        <dbReference type="Proteomes" id="UP001055336"/>
    </source>
</evidence>
<feature type="compositionally biased region" description="Pro residues" evidence="1">
    <location>
        <begin position="113"/>
        <end position="134"/>
    </location>
</feature>
<sequence>MTGLPDDPSDQPTRMADYSSDDTRQLVIPSAPDDTTSPDPAPRPWYRSRLLIALWTLMAALLLTLIIYGIVELSRGGGASVPAPHTSTTTPTRSSTTSPSTTPPTTGPSTTTEPPPPESPEQPSEQAPPPPVNSPAPTQTPRHHHHWHLPHLF</sequence>
<feature type="region of interest" description="Disordered" evidence="1">
    <location>
        <begin position="1"/>
        <end position="43"/>
    </location>
</feature>